<reference evidence="1 2" key="2">
    <citation type="submission" date="2015-01" db="EMBL/GenBank/DDBJ databases">
        <authorList>
            <consortium name="NBRP consortium"/>
            <person name="Sawabe T."/>
            <person name="Meirelles P."/>
            <person name="Feng G."/>
            <person name="Sayaka M."/>
            <person name="Hattori M."/>
            <person name="Ohkuma M."/>
        </authorList>
    </citation>
    <scope>NUCLEOTIDE SEQUENCE [LARGE SCALE GENOMIC DNA]</scope>
    <source>
        <strain evidence="1 2">JCM19232</strain>
    </source>
</reference>
<protein>
    <submittedName>
        <fullName evidence="1">Uncharacterized protein</fullName>
    </submittedName>
</protein>
<organism evidence="1 2">
    <name type="scientific">Vibrio ishigakensis</name>
    <dbReference type="NCBI Taxonomy" id="1481914"/>
    <lineage>
        <taxon>Bacteria</taxon>
        <taxon>Pseudomonadati</taxon>
        <taxon>Pseudomonadota</taxon>
        <taxon>Gammaproteobacteria</taxon>
        <taxon>Vibrionales</taxon>
        <taxon>Vibrionaceae</taxon>
        <taxon>Vibrio</taxon>
    </lineage>
</organism>
<dbReference type="EMBL" id="BBSA01000007">
    <property type="protein sequence ID" value="GAM62812.1"/>
    <property type="molecule type" value="Genomic_DNA"/>
</dbReference>
<dbReference type="AlphaFoldDB" id="A0A0B8PDW6"/>
<evidence type="ECO:0000313" key="2">
    <source>
        <dbReference type="Proteomes" id="UP000031670"/>
    </source>
</evidence>
<reference evidence="1 2" key="1">
    <citation type="submission" date="2015-01" db="EMBL/GenBank/DDBJ databases">
        <title>Vibrio sp. C5 JCM 19232 whole genome shotgun sequence.</title>
        <authorList>
            <person name="Sawabe T."/>
            <person name="Meirelles P."/>
            <person name="Feng G."/>
            <person name="Sayaka M."/>
            <person name="Hattori M."/>
            <person name="Ohkuma M."/>
        </authorList>
    </citation>
    <scope>NUCLEOTIDE SEQUENCE [LARGE SCALE GENOMIC DNA]</scope>
    <source>
        <strain evidence="1 2">JCM19232</strain>
    </source>
</reference>
<name>A0A0B8PDW6_9VIBR</name>
<gene>
    <name evidence="1" type="ORF">JCM19232_4489</name>
</gene>
<sequence>MLPHLNPIVKWQVYSFISIGLVGLLIGWYYNPSIDWQRSLTINIPLICIILGASMLKLVCIPSEKNRQSTGNKGIWQTLISTHLFSSVINISAMYITADYFYRSANLSDAHVAIFSRAYTLSMLWSPMMAGMAIALTWSPQASIVYLLMVGILLALLGLLFTARHVTLLDGGQIDQFKGVSMSPADLKIPVCLTLLVLLLNYAFDIDSVPLLVTGVSVGFVMLLVLIRHPRHGASMVAKYASIQLPSMKNENCIIHFRWNLCTRVDDIGHLDTTGTF</sequence>
<proteinExistence type="predicted"/>
<comment type="caution">
    <text evidence="1">The sequence shown here is derived from an EMBL/GenBank/DDBJ whole genome shotgun (WGS) entry which is preliminary data.</text>
</comment>
<dbReference type="Proteomes" id="UP000031670">
    <property type="component" value="Unassembled WGS sequence"/>
</dbReference>
<evidence type="ECO:0000313" key="1">
    <source>
        <dbReference type="EMBL" id="GAM62812.1"/>
    </source>
</evidence>
<accession>A0A0B8PDW6</accession>